<evidence type="ECO:0000256" key="3">
    <source>
        <dbReference type="ARBA" id="ARBA00023163"/>
    </source>
</evidence>
<dbReference type="SUPFAM" id="SSF47413">
    <property type="entry name" value="lambda repressor-like DNA-binding domains"/>
    <property type="match status" value="1"/>
</dbReference>
<organism evidence="5 6">
    <name type="scientific">Flavobacterium aciduliphilum</name>
    <dbReference type="NCBI Taxonomy" id="1101402"/>
    <lineage>
        <taxon>Bacteria</taxon>
        <taxon>Pseudomonadati</taxon>
        <taxon>Bacteroidota</taxon>
        <taxon>Flavobacteriia</taxon>
        <taxon>Flavobacteriales</taxon>
        <taxon>Flavobacteriaceae</taxon>
        <taxon>Flavobacterium</taxon>
    </lineage>
</organism>
<gene>
    <name evidence="5" type="ORF">CLV55_10517</name>
</gene>
<dbReference type="InterPro" id="IPR010982">
    <property type="entry name" value="Lambda_DNA-bd_dom_sf"/>
</dbReference>
<dbReference type="Pfam" id="PF00532">
    <property type="entry name" value="Peripla_BP_1"/>
    <property type="match status" value="1"/>
</dbReference>
<dbReference type="SMART" id="SM00354">
    <property type="entry name" value="HTH_LACI"/>
    <property type="match status" value="1"/>
</dbReference>
<accession>A0A328YK70</accession>
<protein>
    <submittedName>
        <fullName evidence="5">LacI family transcriptional regulator</fullName>
    </submittedName>
</protein>
<dbReference type="GO" id="GO:0000976">
    <property type="term" value="F:transcription cis-regulatory region binding"/>
    <property type="evidence" value="ECO:0007669"/>
    <property type="project" value="TreeGrafter"/>
</dbReference>
<dbReference type="InterPro" id="IPR028082">
    <property type="entry name" value="Peripla_BP_I"/>
</dbReference>
<dbReference type="AlphaFoldDB" id="A0A328YK70"/>
<dbReference type="Proteomes" id="UP000248840">
    <property type="component" value="Unassembled WGS sequence"/>
</dbReference>
<feature type="domain" description="HTH lacI-type" evidence="4">
    <location>
        <begin position="5"/>
        <end position="59"/>
    </location>
</feature>
<dbReference type="InterPro" id="IPR001761">
    <property type="entry name" value="Peripla_BP/Lac1_sug-bd_dom"/>
</dbReference>
<dbReference type="EMBL" id="QLSZ01000005">
    <property type="protein sequence ID" value="RAR72452.1"/>
    <property type="molecule type" value="Genomic_DNA"/>
</dbReference>
<dbReference type="Pfam" id="PF00356">
    <property type="entry name" value="LacI"/>
    <property type="match status" value="1"/>
</dbReference>
<evidence type="ECO:0000256" key="2">
    <source>
        <dbReference type="ARBA" id="ARBA00023125"/>
    </source>
</evidence>
<dbReference type="CDD" id="cd01392">
    <property type="entry name" value="HTH_LacI"/>
    <property type="match status" value="1"/>
</dbReference>
<dbReference type="RefSeq" id="WP_112112945.1">
    <property type="nucleotide sequence ID" value="NZ_QLSZ01000005.1"/>
</dbReference>
<dbReference type="CDD" id="cd06267">
    <property type="entry name" value="PBP1_LacI_sugar_binding-like"/>
    <property type="match status" value="1"/>
</dbReference>
<dbReference type="InterPro" id="IPR000843">
    <property type="entry name" value="HTH_LacI"/>
</dbReference>
<dbReference type="GO" id="GO:0003700">
    <property type="term" value="F:DNA-binding transcription factor activity"/>
    <property type="evidence" value="ECO:0007669"/>
    <property type="project" value="TreeGrafter"/>
</dbReference>
<evidence type="ECO:0000313" key="5">
    <source>
        <dbReference type="EMBL" id="RAR72452.1"/>
    </source>
</evidence>
<sequence length="340" mass="37845">MKSKATLKQIAKELGVSVSTVSKALNDSPEISEPTKKRVQEYAKLKNYKPNVIGLNLKNRSTKTIGVILPNILNSFFAKVFTGIEKVADERGYKVITCISNESLEKEINALEMLSNGTIDGFILSISEEAQKLQKYDHFKSIINEGTPIVMFDRIADEVNCDKVIVDDLDSAYDATQHLIKTGCHTIALFSSIDNLSVGKLRVKGFYKAIEERGLSVDENIVVLAETQEDFDAKVEGFFDNNKVDAVFALDEHASVTAMKMGIKKGLKIPEELSVIGFADGVWSRRMTPSLSTVSQHGPEIGEVATKLLIEKLENKDESYNYKTTVIKTELRQRDSTRKL</sequence>
<dbReference type="PANTHER" id="PTHR30146">
    <property type="entry name" value="LACI-RELATED TRANSCRIPTIONAL REPRESSOR"/>
    <property type="match status" value="1"/>
</dbReference>
<evidence type="ECO:0000313" key="6">
    <source>
        <dbReference type="Proteomes" id="UP000248840"/>
    </source>
</evidence>
<keyword evidence="6" id="KW-1185">Reference proteome</keyword>
<keyword evidence="2" id="KW-0238">DNA-binding</keyword>
<name>A0A328YK70_9FLAO</name>
<dbReference type="PROSITE" id="PS50932">
    <property type="entry name" value="HTH_LACI_2"/>
    <property type="match status" value="1"/>
</dbReference>
<evidence type="ECO:0000256" key="1">
    <source>
        <dbReference type="ARBA" id="ARBA00023015"/>
    </source>
</evidence>
<keyword evidence="1" id="KW-0805">Transcription regulation</keyword>
<dbReference type="SUPFAM" id="SSF53822">
    <property type="entry name" value="Periplasmic binding protein-like I"/>
    <property type="match status" value="1"/>
</dbReference>
<keyword evidence="3" id="KW-0804">Transcription</keyword>
<proteinExistence type="predicted"/>
<comment type="caution">
    <text evidence="5">The sequence shown here is derived from an EMBL/GenBank/DDBJ whole genome shotgun (WGS) entry which is preliminary data.</text>
</comment>
<evidence type="ECO:0000259" key="4">
    <source>
        <dbReference type="PROSITE" id="PS50932"/>
    </source>
</evidence>
<reference evidence="5 6" key="1">
    <citation type="submission" date="2018-06" db="EMBL/GenBank/DDBJ databases">
        <title>Genomic Encyclopedia of Archaeal and Bacterial Type Strains, Phase II (KMG-II): from individual species to whole genera.</title>
        <authorList>
            <person name="Goeker M."/>
        </authorList>
    </citation>
    <scope>NUCLEOTIDE SEQUENCE [LARGE SCALE GENOMIC DNA]</scope>
    <source>
        <strain evidence="5 6">DSM 25663</strain>
    </source>
</reference>
<dbReference type="Gene3D" id="3.40.50.2300">
    <property type="match status" value="2"/>
</dbReference>
<dbReference type="OrthoDB" id="9768806at2"/>
<dbReference type="PANTHER" id="PTHR30146:SF109">
    <property type="entry name" value="HTH-TYPE TRANSCRIPTIONAL REGULATOR GALS"/>
    <property type="match status" value="1"/>
</dbReference>
<dbReference type="Gene3D" id="1.10.260.40">
    <property type="entry name" value="lambda repressor-like DNA-binding domains"/>
    <property type="match status" value="1"/>
</dbReference>